<name>A0A3M6VQ65_9STRA</name>
<proteinExistence type="predicted"/>
<dbReference type="Proteomes" id="UP000282087">
    <property type="component" value="Unassembled WGS sequence"/>
</dbReference>
<sequence length="229" mass="25942">MTLYTLRAAAITLLVGDNSFSMHDTNLDGDEVTIVSSLVRLDFDICEDDENSGKWMSYELFIKTTEPLRMPKHKRPRFLCNGSNVRNTRKSKMAEYFDRCSFTKQAANEWNILDCLLRFKEPGTMHDLKFSSRRGGKINYHDKNGYHHGHHGKFGHLRLHGSRSVPFKGPPHHLCSPRDFVSIGSSPHHEGLSRLPGTIIKDFLASPDINNRSATKALLVSINVTIHPS</sequence>
<evidence type="ECO:0000313" key="2">
    <source>
        <dbReference type="Proteomes" id="UP000282087"/>
    </source>
</evidence>
<gene>
    <name evidence="1" type="ORF">DD238_005990</name>
</gene>
<protein>
    <submittedName>
        <fullName evidence="1">Uncharacterized protein</fullName>
    </submittedName>
</protein>
<keyword evidence="2" id="KW-1185">Reference proteome</keyword>
<accession>A0A3M6VQ65</accession>
<comment type="caution">
    <text evidence="1">The sequence shown here is derived from an EMBL/GenBank/DDBJ whole genome shotgun (WGS) entry which is preliminary data.</text>
</comment>
<dbReference type="AlphaFoldDB" id="A0A3M6VQ65"/>
<reference evidence="1 2" key="1">
    <citation type="submission" date="2018-06" db="EMBL/GenBank/DDBJ databases">
        <title>Comparative genomics of downy mildews reveals potential adaptations to biotrophy.</title>
        <authorList>
            <person name="Fletcher K."/>
            <person name="Klosterman S.J."/>
            <person name="Derevnina L."/>
            <person name="Martin F."/>
            <person name="Koike S."/>
            <person name="Reyes Chin-Wo S."/>
            <person name="Mou B."/>
            <person name="Michelmore R."/>
        </authorList>
    </citation>
    <scope>NUCLEOTIDE SEQUENCE [LARGE SCALE GENOMIC DNA]</scope>
    <source>
        <strain evidence="1 2">R14</strain>
    </source>
</reference>
<organism evidence="1 2">
    <name type="scientific">Peronospora effusa</name>
    <dbReference type="NCBI Taxonomy" id="542832"/>
    <lineage>
        <taxon>Eukaryota</taxon>
        <taxon>Sar</taxon>
        <taxon>Stramenopiles</taxon>
        <taxon>Oomycota</taxon>
        <taxon>Peronosporomycetes</taxon>
        <taxon>Peronosporales</taxon>
        <taxon>Peronosporaceae</taxon>
        <taxon>Peronospora</taxon>
    </lineage>
</organism>
<dbReference type="VEuPathDB" id="FungiDB:DD237_006378"/>
<evidence type="ECO:0000313" key="1">
    <source>
        <dbReference type="EMBL" id="RMX68263.1"/>
    </source>
</evidence>
<dbReference type="EMBL" id="QLLG01000085">
    <property type="protein sequence ID" value="RMX68263.1"/>
    <property type="molecule type" value="Genomic_DNA"/>
</dbReference>